<feature type="compositionally biased region" description="Low complexity" evidence="1">
    <location>
        <begin position="15"/>
        <end position="28"/>
    </location>
</feature>
<evidence type="ECO:0000313" key="3">
    <source>
        <dbReference type="Proteomes" id="UP001596250"/>
    </source>
</evidence>
<feature type="compositionally biased region" description="Basic and acidic residues" evidence="1">
    <location>
        <begin position="35"/>
        <end position="49"/>
    </location>
</feature>
<accession>A0ABW1IK17</accession>
<dbReference type="Proteomes" id="UP001596250">
    <property type="component" value="Unassembled WGS sequence"/>
</dbReference>
<dbReference type="RefSeq" id="WP_379892035.1">
    <property type="nucleotide sequence ID" value="NZ_CBCSCT010000022.1"/>
</dbReference>
<proteinExistence type="predicted"/>
<feature type="region of interest" description="Disordered" evidence="1">
    <location>
        <begin position="1"/>
        <end position="56"/>
    </location>
</feature>
<evidence type="ECO:0000256" key="1">
    <source>
        <dbReference type="SAM" id="MobiDB-lite"/>
    </source>
</evidence>
<keyword evidence="3" id="KW-1185">Reference proteome</keyword>
<comment type="caution">
    <text evidence="2">The sequence shown here is derived from an EMBL/GenBank/DDBJ whole genome shotgun (WGS) entry which is preliminary data.</text>
</comment>
<evidence type="ECO:0000313" key="2">
    <source>
        <dbReference type="EMBL" id="MFC5985316.1"/>
    </source>
</evidence>
<protein>
    <submittedName>
        <fullName evidence="2">Uncharacterized protein</fullName>
    </submittedName>
</protein>
<gene>
    <name evidence="2" type="ORF">ACFPXP_02420</name>
</gene>
<sequence length="56" mass="6379">MTQNSQHQEAHGIGQIEEQLKQQAEAAESIQGINEADRDIAEKARQRESELDELEF</sequence>
<organism evidence="2 3">
    <name type="scientific">Marinicrinis lubricantis</name>
    <dbReference type="NCBI Taxonomy" id="2086470"/>
    <lineage>
        <taxon>Bacteria</taxon>
        <taxon>Bacillati</taxon>
        <taxon>Bacillota</taxon>
        <taxon>Bacilli</taxon>
        <taxon>Bacillales</taxon>
        <taxon>Paenibacillaceae</taxon>
    </lineage>
</organism>
<name>A0ABW1IK17_9BACL</name>
<dbReference type="EMBL" id="JBHSQV010000013">
    <property type="protein sequence ID" value="MFC5985316.1"/>
    <property type="molecule type" value="Genomic_DNA"/>
</dbReference>
<reference evidence="3" key="1">
    <citation type="journal article" date="2019" name="Int. J. Syst. Evol. Microbiol.">
        <title>The Global Catalogue of Microorganisms (GCM) 10K type strain sequencing project: providing services to taxonomists for standard genome sequencing and annotation.</title>
        <authorList>
            <consortium name="The Broad Institute Genomics Platform"/>
            <consortium name="The Broad Institute Genome Sequencing Center for Infectious Disease"/>
            <person name="Wu L."/>
            <person name="Ma J."/>
        </authorList>
    </citation>
    <scope>NUCLEOTIDE SEQUENCE [LARGE SCALE GENOMIC DNA]</scope>
    <source>
        <strain evidence="3">CCM 8749</strain>
    </source>
</reference>